<dbReference type="PANTHER" id="PTHR36302:SF1">
    <property type="entry name" value="COPPER CHAPERONE PCU(A)C"/>
    <property type="match status" value="1"/>
</dbReference>
<dbReference type="RefSeq" id="WP_092255077.1">
    <property type="nucleotide sequence ID" value="NZ_CP047199.1"/>
</dbReference>
<organism evidence="3 4">
    <name type="scientific">Corynebacterium cystitidis DSM 20524</name>
    <dbReference type="NCBI Taxonomy" id="1121357"/>
    <lineage>
        <taxon>Bacteria</taxon>
        <taxon>Bacillati</taxon>
        <taxon>Actinomycetota</taxon>
        <taxon>Actinomycetes</taxon>
        <taxon>Mycobacteriales</taxon>
        <taxon>Corynebacteriaceae</taxon>
        <taxon>Corynebacterium</taxon>
    </lineage>
</organism>
<gene>
    <name evidence="3" type="ORF">SAMN05661109_00284</name>
</gene>
<dbReference type="Proteomes" id="UP000198929">
    <property type="component" value="Unassembled WGS sequence"/>
</dbReference>
<dbReference type="Pfam" id="PF04314">
    <property type="entry name" value="PCuAC"/>
    <property type="match status" value="1"/>
</dbReference>
<name>A0A1H9PD96_9CORY</name>
<dbReference type="InterPro" id="IPR036182">
    <property type="entry name" value="PCuAC_sf"/>
</dbReference>
<feature type="signal peptide" evidence="2">
    <location>
        <begin position="1"/>
        <end position="20"/>
    </location>
</feature>
<dbReference type="STRING" id="1121357.SAMN05661109_00284"/>
<evidence type="ECO:0000256" key="2">
    <source>
        <dbReference type="SAM" id="SignalP"/>
    </source>
</evidence>
<dbReference type="Gene3D" id="2.60.40.1890">
    <property type="entry name" value="PCu(A)C copper chaperone"/>
    <property type="match status" value="1"/>
</dbReference>
<dbReference type="PANTHER" id="PTHR36302">
    <property type="entry name" value="BLR7088 PROTEIN"/>
    <property type="match status" value="1"/>
</dbReference>
<dbReference type="InterPro" id="IPR058248">
    <property type="entry name" value="Lxx211020-like"/>
</dbReference>
<dbReference type="EMBL" id="FOGQ01000001">
    <property type="protein sequence ID" value="SER45543.1"/>
    <property type="molecule type" value="Genomic_DNA"/>
</dbReference>
<evidence type="ECO:0000256" key="1">
    <source>
        <dbReference type="SAM" id="MobiDB-lite"/>
    </source>
</evidence>
<evidence type="ECO:0008006" key="5">
    <source>
        <dbReference type="Google" id="ProtNLM"/>
    </source>
</evidence>
<evidence type="ECO:0000313" key="4">
    <source>
        <dbReference type="Proteomes" id="UP000198929"/>
    </source>
</evidence>
<reference evidence="4" key="1">
    <citation type="submission" date="2016-10" db="EMBL/GenBank/DDBJ databases">
        <authorList>
            <person name="Varghese N."/>
            <person name="Submissions S."/>
        </authorList>
    </citation>
    <scope>NUCLEOTIDE SEQUENCE [LARGE SCALE GENOMIC DNA]</scope>
    <source>
        <strain evidence="4">DSM 20524</strain>
    </source>
</reference>
<dbReference type="PROSITE" id="PS51257">
    <property type="entry name" value="PROKAR_LIPOPROTEIN"/>
    <property type="match status" value="1"/>
</dbReference>
<protein>
    <recommendedName>
        <fullName evidence="5">Copper(I)-binding protein</fullName>
    </recommendedName>
</protein>
<accession>A0A1H9PD96</accession>
<proteinExistence type="predicted"/>
<dbReference type="SUPFAM" id="SSF110087">
    <property type="entry name" value="DR1885-like metal-binding protein"/>
    <property type="match status" value="1"/>
</dbReference>
<feature type="chain" id="PRO_5039234058" description="Copper(I)-binding protein" evidence="2">
    <location>
        <begin position="21"/>
        <end position="189"/>
    </location>
</feature>
<evidence type="ECO:0000313" key="3">
    <source>
        <dbReference type="EMBL" id="SER45543.1"/>
    </source>
</evidence>
<keyword evidence="2" id="KW-0732">Signal</keyword>
<dbReference type="InterPro" id="IPR007410">
    <property type="entry name" value="LpqE-like"/>
</dbReference>
<sequence>MNRRLAAGAALIAASLTIAACGNDTDSTTETTEETTTETAEVAAGQDVTLEDPVVRAMEAGKGMTGVFGTLTNHTDEDINIVEFSTDLGATMYELHETVDGIMQEVEGGFVVPANGTYVLEPGADHFMIMGYDEAIEAGDTINVSFKDADGNEYTVEDVPVRTLIPGEENYGEDGQLTGHQPGHDMHGH</sequence>
<dbReference type="AlphaFoldDB" id="A0A1H9PD96"/>
<feature type="region of interest" description="Disordered" evidence="1">
    <location>
        <begin position="166"/>
        <end position="189"/>
    </location>
</feature>
<keyword evidence="4" id="KW-1185">Reference proteome</keyword>